<protein>
    <submittedName>
        <fullName evidence="1">MaoC family dehydratase</fullName>
    </submittedName>
</protein>
<gene>
    <name evidence="1" type="ORF">PSU4_42940</name>
</gene>
<dbReference type="PANTHER" id="PTHR42993">
    <property type="entry name" value="MAOC-LIKE DEHYDRATASE DOMAIN-CONTAINING PROTEIN"/>
    <property type="match status" value="1"/>
</dbReference>
<dbReference type="InterPro" id="IPR029069">
    <property type="entry name" value="HotDog_dom_sf"/>
</dbReference>
<reference evidence="1 2" key="1">
    <citation type="submission" date="2019-07" db="EMBL/GenBank/DDBJ databases">
        <title>Whole genome shotgun sequence of Pseudonocardia sulfidoxydans NBRC 16205.</title>
        <authorList>
            <person name="Hosoyama A."/>
            <person name="Uohara A."/>
            <person name="Ohji S."/>
            <person name="Ichikawa N."/>
        </authorList>
    </citation>
    <scope>NUCLEOTIDE SEQUENCE [LARGE SCALE GENOMIC DNA]</scope>
    <source>
        <strain evidence="1 2">NBRC 16205</strain>
    </source>
</reference>
<dbReference type="Gene3D" id="3.10.129.10">
    <property type="entry name" value="Hotdog Thioesterase"/>
    <property type="match status" value="1"/>
</dbReference>
<sequence>MTGVFATADELVAASGRDLGTTGWVEVDAARAATFSQVTADEGWGDGLPGTLVLSYAAALLAEVFAVPGASMGVNYGLDDVRFGDPVPVGSRVRLRARIDEAAPGRGGAVQVAVGVVIERDGTAEPACTARLLARFHFEGG</sequence>
<dbReference type="OrthoDB" id="9801735at2"/>
<dbReference type="RefSeq" id="WP_147111355.1">
    <property type="nucleotide sequence ID" value="NZ_BJVJ01000051.1"/>
</dbReference>
<proteinExistence type="predicted"/>
<dbReference type="PANTHER" id="PTHR42993:SF1">
    <property type="entry name" value="MAOC-LIKE DEHYDRATASE DOMAIN-CONTAINING PROTEIN"/>
    <property type="match status" value="1"/>
</dbReference>
<dbReference type="Proteomes" id="UP000321685">
    <property type="component" value="Unassembled WGS sequence"/>
</dbReference>
<keyword evidence="2" id="KW-1185">Reference proteome</keyword>
<organism evidence="1 2">
    <name type="scientific">Pseudonocardia sulfidoxydans NBRC 16205</name>
    <dbReference type="NCBI Taxonomy" id="1223511"/>
    <lineage>
        <taxon>Bacteria</taxon>
        <taxon>Bacillati</taxon>
        <taxon>Actinomycetota</taxon>
        <taxon>Actinomycetes</taxon>
        <taxon>Pseudonocardiales</taxon>
        <taxon>Pseudonocardiaceae</taxon>
        <taxon>Pseudonocardia</taxon>
    </lineage>
</organism>
<name>A0A511DKJ0_9PSEU</name>
<dbReference type="AlphaFoldDB" id="A0A511DKJ0"/>
<evidence type="ECO:0000313" key="1">
    <source>
        <dbReference type="EMBL" id="GEL25340.1"/>
    </source>
</evidence>
<comment type="caution">
    <text evidence="1">The sequence shown here is derived from an EMBL/GenBank/DDBJ whole genome shotgun (WGS) entry which is preliminary data.</text>
</comment>
<dbReference type="EMBL" id="BJVJ01000051">
    <property type="protein sequence ID" value="GEL25340.1"/>
    <property type="molecule type" value="Genomic_DNA"/>
</dbReference>
<dbReference type="SUPFAM" id="SSF54637">
    <property type="entry name" value="Thioesterase/thiol ester dehydrase-isomerase"/>
    <property type="match status" value="1"/>
</dbReference>
<accession>A0A511DKJ0</accession>
<evidence type="ECO:0000313" key="2">
    <source>
        <dbReference type="Proteomes" id="UP000321685"/>
    </source>
</evidence>